<dbReference type="SUPFAM" id="SSF53187">
    <property type="entry name" value="Zn-dependent exopeptidases"/>
    <property type="match status" value="1"/>
</dbReference>
<dbReference type="PANTHER" id="PTHR32481:SF20">
    <property type="entry name" value="AMINOPEPTIDASE YSDC"/>
    <property type="match status" value="1"/>
</dbReference>
<proteinExistence type="inferred from homology"/>
<dbReference type="GO" id="GO:0046872">
    <property type="term" value="F:metal ion binding"/>
    <property type="evidence" value="ECO:0007669"/>
    <property type="project" value="UniProtKB-KW"/>
</dbReference>
<dbReference type="PANTHER" id="PTHR32481">
    <property type="entry name" value="AMINOPEPTIDASE"/>
    <property type="match status" value="1"/>
</dbReference>
<dbReference type="InterPro" id="IPR023367">
    <property type="entry name" value="Peptidase_M42_dom2"/>
</dbReference>
<keyword evidence="4" id="KW-0479">Metal-binding</keyword>
<evidence type="ECO:0000256" key="3">
    <source>
        <dbReference type="ARBA" id="ARBA00022670"/>
    </source>
</evidence>
<organism evidence="6">
    <name type="scientific">freshwater metagenome</name>
    <dbReference type="NCBI Taxonomy" id="449393"/>
    <lineage>
        <taxon>unclassified sequences</taxon>
        <taxon>metagenomes</taxon>
        <taxon>ecological metagenomes</taxon>
    </lineage>
</organism>
<gene>
    <name evidence="6" type="ORF">UFOPK3564_02751</name>
</gene>
<accession>A0A6J7J5H8</accession>
<evidence type="ECO:0000256" key="4">
    <source>
        <dbReference type="ARBA" id="ARBA00022723"/>
    </source>
</evidence>
<dbReference type="GO" id="GO:0006508">
    <property type="term" value="P:proteolysis"/>
    <property type="evidence" value="ECO:0007669"/>
    <property type="project" value="UniProtKB-KW"/>
</dbReference>
<evidence type="ECO:0000313" key="6">
    <source>
        <dbReference type="EMBL" id="CAB4937732.1"/>
    </source>
</evidence>
<name>A0A6J7J5H8_9ZZZZ</name>
<keyword evidence="3" id="KW-0645">Protease</keyword>
<dbReference type="Gene3D" id="3.40.630.10">
    <property type="entry name" value="Zn peptidases"/>
    <property type="match status" value="1"/>
</dbReference>
<evidence type="ECO:0000256" key="5">
    <source>
        <dbReference type="ARBA" id="ARBA00022801"/>
    </source>
</evidence>
<evidence type="ECO:0000256" key="1">
    <source>
        <dbReference type="ARBA" id="ARBA00006272"/>
    </source>
</evidence>
<comment type="similarity">
    <text evidence="1">Belongs to the peptidase M42 family.</text>
</comment>
<dbReference type="AlphaFoldDB" id="A0A6J7J5H8"/>
<reference evidence="6" key="1">
    <citation type="submission" date="2020-05" db="EMBL/GenBank/DDBJ databases">
        <authorList>
            <person name="Chiriac C."/>
            <person name="Salcher M."/>
            <person name="Ghai R."/>
            <person name="Kavagutti S V."/>
        </authorList>
    </citation>
    <scope>NUCLEOTIDE SEQUENCE</scope>
</reference>
<dbReference type="Pfam" id="PF05343">
    <property type="entry name" value="Peptidase_M42"/>
    <property type="match status" value="1"/>
</dbReference>
<dbReference type="InterPro" id="IPR051464">
    <property type="entry name" value="Peptidase_M42_aminopept"/>
</dbReference>
<dbReference type="SUPFAM" id="SSF101821">
    <property type="entry name" value="Aminopeptidase/glucanase lid domain"/>
    <property type="match status" value="1"/>
</dbReference>
<keyword evidence="2" id="KW-0031">Aminopeptidase</keyword>
<sequence length="363" mass="37443">MSIPDVLRDLLTAPGPSGREGIAAGVWRGHAEKFATLERDTFGSTVARVAGTATGDGTSSGTAEGGVPSLAVVGHIDEIGLIITHVDDKGFCRIAAVGGQDPQQLVGQRVQVITRNGLVPGVIGKKPIHLIEADERSRAAKLKELTIDIGATDKADALEAVRIGDVAVVDAAPIELRGGRVASRSMDNRIGSFVAYEVARLVAEAGGAPGEVQAWAVAREETGLHGAATTAHRVRPDIAVVVDVTFASDQPGVDTNEIGEHPLGSGPVVELGTPLHPWVGDRLIETAEAEGIPYTISATGRGTGTDADAINIAADGIATGVIGVPLRYMHSVVETAQTEDILNAAKLIAAFAQGLTSDVDLLR</sequence>
<dbReference type="GO" id="GO:0004177">
    <property type="term" value="F:aminopeptidase activity"/>
    <property type="evidence" value="ECO:0007669"/>
    <property type="project" value="UniProtKB-KW"/>
</dbReference>
<dbReference type="EMBL" id="CAFBMK010000215">
    <property type="protein sequence ID" value="CAB4937732.1"/>
    <property type="molecule type" value="Genomic_DNA"/>
</dbReference>
<evidence type="ECO:0000256" key="2">
    <source>
        <dbReference type="ARBA" id="ARBA00022438"/>
    </source>
</evidence>
<dbReference type="InterPro" id="IPR008007">
    <property type="entry name" value="Peptidase_M42"/>
</dbReference>
<protein>
    <submittedName>
        <fullName evidence="6">Unannotated protein</fullName>
    </submittedName>
</protein>
<dbReference type="Gene3D" id="2.40.30.40">
    <property type="entry name" value="Peptidase M42, domain 2"/>
    <property type="match status" value="1"/>
</dbReference>
<keyword evidence="5" id="KW-0378">Hydrolase</keyword>
<dbReference type="PIRSF" id="PIRSF001123">
    <property type="entry name" value="PepA_GA"/>
    <property type="match status" value="1"/>
</dbReference>